<dbReference type="InterPro" id="IPR029479">
    <property type="entry name" value="Nitroreductase"/>
</dbReference>
<comment type="similarity">
    <text evidence="1 7">Belongs to the nitroreductase family.</text>
</comment>
<dbReference type="Pfam" id="PF00881">
    <property type="entry name" value="Nitroreductase"/>
    <property type="match status" value="1"/>
</dbReference>
<evidence type="ECO:0000313" key="11">
    <source>
        <dbReference type="Proteomes" id="UP000484255"/>
    </source>
</evidence>
<keyword evidence="2 7" id="KW-0285">Flavoprotein</keyword>
<evidence type="ECO:0000256" key="8">
    <source>
        <dbReference type="PIRSR" id="PIRSR000232-1"/>
    </source>
</evidence>
<evidence type="ECO:0000256" key="5">
    <source>
        <dbReference type="ARBA" id="ARBA00023002"/>
    </source>
</evidence>
<feature type="binding site" evidence="8">
    <location>
        <position position="55"/>
    </location>
    <ligand>
        <name>FMN</name>
        <dbReference type="ChEBI" id="CHEBI:58210"/>
        <note>ligand shared between dimeric partners</note>
    </ligand>
</feature>
<comment type="cofactor">
    <cofactor evidence="8">
        <name>FMN</name>
        <dbReference type="ChEBI" id="CHEBI:58210"/>
    </cofactor>
    <text evidence="8">Binds 1 FMN per subunit.</text>
</comment>
<evidence type="ECO:0000313" key="10">
    <source>
        <dbReference type="EMBL" id="NDY91486.1"/>
    </source>
</evidence>
<dbReference type="AlphaFoldDB" id="A0A7C9TM87"/>
<dbReference type="EC" id="1.-.-.-" evidence="7"/>
<dbReference type="Gene3D" id="3.40.109.10">
    <property type="entry name" value="NADH Oxidase"/>
    <property type="match status" value="1"/>
</dbReference>
<keyword evidence="5 7" id="KW-0560">Oxidoreductase</keyword>
<comment type="caution">
    <text evidence="10">The sequence shown here is derived from an EMBL/GenBank/DDBJ whole genome shotgun (WGS) entry which is preliminary data.</text>
</comment>
<organism evidence="10 11">
    <name type="scientific">Ideonella livida</name>
    <dbReference type="NCBI Taxonomy" id="2707176"/>
    <lineage>
        <taxon>Bacteria</taxon>
        <taxon>Pseudomonadati</taxon>
        <taxon>Pseudomonadota</taxon>
        <taxon>Betaproteobacteria</taxon>
        <taxon>Burkholderiales</taxon>
        <taxon>Sphaerotilaceae</taxon>
        <taxon>Ideonella</taxon>
    </lineage>
</organism>
<dbReference type="EMBL" id="JAAGOH010000009">
    <property type="protein sequence ID" value="NDY91486.1"/>
    <property type="molecule type" value="Genomic_DNA"/>
</dbReference>
<evidence type="ECO:0000256" key="6">
    <source>
        <dbReference type="ARBA" id="ARBA00023027"/>
    </source>
</evidence>
<dbReference type="Proteomes" id="UP000484255">
    <property type="component" value="Unassembled WGS sequence"/>
</dbReference>
<reference evidence="10 11" key="1">
    <citation type="submission" date="2020-02" db="EMBL/GenBank/DDBJ databases">
        <title>Ideonella bacterium strain TBM-1.</title>
        <authorList>
            <person name="Chen W.-M."/>
        </authorList>
    </citation>
    <scope>NUCLEOTIDE SEQUENCE [LARGE SCALE GENOMIC DNA]</scope>
    <source>
        <strain evidence="10 11">TBM-1</strain>
    </source>
</reference>
<evidence type="ECO:0000256" key="7">
    <source>
        <dbReference type="PIRNR" id="PIRNR000232"/>
    </source>
</evidence>
<dbReference type="InterPro" id="IPR000415">
    <property type="entry name" value="Nitroreductase-like"/>
</dbReference>
<dbReference type="InterPro" id="IPR026021">
    <property type="entry name" value="YdjA-like"/>
</dbReference>
<dbReference type="GO" id="GO:0016491">
    <property type="term" value="F:oxidoreductase activity"/>
    <property type="evidence" value="ECO:0007669"/>
    <property type="project" value="UniProtKB-UniRule"/>
</dbReference>
<dbReference type="RefSeq" id="WP_163457335.1">
    <property type="nucleotide sequence ID" value="NZ_JAAGOH010000009.1"/>
</dbReference>
<gene>
    <name evidence="10" type="ORF">G3A44_09830</name>
</gene>
<dbReference type="PIRSF" id="PIRSF000232">
    <property type="entry name" value="YdjA"/>
    <property type="match status" value="1"/>
</dbReference>
<dbReference type="SUPFAM" id="SSF55469">
    <property type="entry name" value="FMN-dependent nitroreductase-like"/>
    <property type="match status" value="1"/>
</dbReference>
<sequence>MPDSPDLPDDALLVSLCDALIHSRQHVGPKHLAEPGPDEATLRDLLAAAAAAPDHGRITPWRFLVLGPQARQRLSQVFVDSLLARDPQAYPDQVEDARKKAFRGPVLLMAIARLDGLDPDIPAWERLLSLGAALQNLLLAAQARGLGSGVTSGRALQCERLRQAFDIAPGEQAVCFITLGTPSRSKPARPRPAVEDFVTWI</sequence>
<keyword evidence="6 7" id="KW-0520">NAD</keyword>
<evidence type="ECO:0000256" key="1">
    <source>
        <dbReference type="ARBA" id="ARBA00007118"/>
    </source>
</evidence>
<evidence type="ECO:0000259" key="9">
    <source>
        <dbReference type="Pfam" id="PF00881"/>
    </source>
</evidence>
<dbReference type="PANTHER" id="PTHR43821">
    <property type="entry name" value="NAD(P)H NITROREDUCTASE YDJA-RELATED"/>
    <property type="match status" value="1"/>
</dbReference>
<accession>A0A7C9TM87</accession>
<feature type="domain" description="Nitroreductase" evidence="9">
    <location>
        <begin position="33"/>
        <end position="180"/>
    </location>
</feature>
<evidence type="ECO:0000256" key="3">
    <source>
        <dbReference type="ARBA" id="ARBA00022643"/>
    </source>
</evidence>
<name>A0A7C9TM87_9BURK</name>
<protein>
    <recommendedName>
        <fullName evidence="7">Putative NAD(P)H nitroreductase</fullName>
        <ecNumber evidence="7">1.-.-.-</ecNumber>
    </recommendedName>
</protein>
<keyword evidence="4 7" id="KW-0521">NADP</keyword>
<evidence type="ECO:0000256" key="4">
    <source>
        <dbReference type="ARBA" id="ARBA00022857"/>
    </source>
</evidence>
<dbReference type="PANTHER" id="PTHR43821:SF1">
    <property type="entry name" value="NAD(P)H NITROREDUCTASE YDJA-RELATED"/>
    <property type="match status" value="1"/>
</dbReference>
<keyword evidence="11" id="KW-1185">Reference proteome</keyword>
<dbReference type="InterPro" id="IPR052530">
    <property type="entry name" value="NAD(P)H_nitroreductase"/>
</dbReference>
<proteinExistence type="inferred from homology"/>
<evidence type="ECO:0000256" key="2">
    <source>
        <dbReference type="ARBA" id="ARBA00022630"/>
    </source>
</evidence>
<keyword evidence="3 7" id="KW-0288">FMN</keyword>